<proteinExistence type="predicted"/>
<evidence type="ECO:0008006" key="7">
    <source>
        <dbReference type="Google" id="ProtNLM"/>
    </source>
</evidence>
<evidence type="ECO:0000256" key="2">
    <source>
        <dbReference type="ARBA" id="ARBA00022723"/>
    </source>
</evidence>
<organism evidence="5 6">
    <name type="scientific">Umbra pygmaea</name>
    <name type="common">Eastern mudminnow</name>
    <dbReference type="NCBI Taxonomy" id="75934"/>
    <lineage>
        <taxon>Eukaryota</taxon>
        <taxon>Metazoa</taxon>
        <taxon>Chordata</taxon>
        <taxon>Craniata</taxon>
        <taxon>Vertebrata</taxon>
        <taxon>Euteleostomi</taxon>
        <taxon>Actinopterygii</taxon>
        <taxon>Neopterygii</taxon>
        <taxon>Teleostei</taxon>
        <taxon>Protacanthopterygii</taxon>
        <taxon>Esociformes</taxon>
        <taxon>Umbridae</taxon>
        <taxon>Umbra</taxon>
    </lineage>
</organism>
<dbReference type="Pfam" id="PF13359">
    <property type="entry name" value="DDE_Tnp_4"/>
    <property type="match status" value="1"/>
</dbReference>
<sequence>MYFWRLIEPATRKIVRVTQRSLVQRPSNHSTHSDLPELTQIHRPARCLQPIDELFLFLMYLSLGLNQKDLGHRFNIHQSTVSRIINTWVHFLYSVLGAVCIWLSPEEIKADMPQVFRKYSDTQVIIDRTELKCQAPSSLLLQSEMFSRYKSHTTMKGMIGIAPNGAVTFVSSLFSGSVSDEELFQRSGIIPLLDKDMAVMVDRGFTVEDLVPCKVYRPSFRNEREPFSGGEEHKTQEIARLRIHVERVNRRIKENQLFHTVIPLSIAGSINQVFTVASLLYNYQNKPLVKSGVKL</sequence>
<evidence type="ECO:0000256" key="1">
    <source>
        <dbReference type="ARBA" id="ARBA00001968"/>
    </source>
</evidence>
<dbReference type="PANTHER" id="PTHR23080:SF133">
    <property type="entry name" value="SI:CH211-262I1.5-RELATED"/>
    <property type="match status" value="1"/>
</dbReference>
<keyword evidence="6" id="KW-1185">Reference proteome</keyword>
<keyword evidence="2" id="KW-0479">Metal-binding</keyword>
<evidence type="ECO:0000313" key="5">
    <source>
        <dbReference type="EMBL" id="KAL0968754.1"/>
    </source>
</evidence>
<name>A0ABD0WAW4_UMBPY</name>
<dbReference type="AlphaFoldDB" id="A0ABD0WAW4"/>
<dbReference type="Pfam" id="PF13613">
    <property type="entry name" value="HTH_Tnp_4"/>
    <property type="match status" value="1"/>
</dbReference>
<gene>
    <name evidence="5" type="ORF">UPYG_G00271260</name>
</gene>
<evidence type="ECO:0000313" key="6">
    <source>
        <dbReference type="Proteomes" id="UP001557470"/>
    </source>
</evidence>
<dbReference type="GO" id="GO:0046872">
    <property type="term" value="F:metal ion binding"/>
    <property type="evidence" value="ECO:0007669"/>
    <property type="project" value="UniProtKB-KW"/>
</dbReference>
<evidence type="ECO:0000259" key="4">
    <source>
        <dbReference type="Pfam" id="PF13613"/>
    </source>
</evidence>
<dbReference type="InterPro" id="IPR027806">
    <property type="entry name" value="HARBI1_dom"/>
</dbReference>
<dbReference type="Proteomes" id="UP001557470">
    <property type="component" value="Unassembled WGS sequence"/>
</dbReference>
<accession>A0ABD0WAW4</accession>
<reference evidence="5 6" key="1">
    <citation type="submission" date="2024-06" db="EMBL/GenBank/DDBJ databases">
        <authorList>
            <person name="Pan Q."/>
            <person name="Wen M."/>
            <person name="Jouanno E."/>
            <person name="Zahm M."/>
            <person name="Klopp C."/>
            <person name="Cabau C."/>
            <person name="Louis A."/>
            <person name="Berthelot C."/>
            <person name="Parey E."/>
            <person name="Roest Crollius H."/>
            <person name="Montfort J."/>
            <person name="Robinson-Rechavi M."/>
            <person name="Bouchez O."/>
            <person name="Lampietro C."/>
            <person name="Lopez Roques C."/>
            <person name="Donnadieu C."/>
            <person name="Postlethwait J."/>
            <person name="Bobe J."/>
            <person name="Verreycken H."/>
            <person name="Guiguen Y."/>
        </authorList>
    </citation>
    <scope>NUCLEOTIDE SEQUENCE [LARGE SCALE GENOMIC DNA]</scope>
    <source>
        <strain evidence="5">Up_M1</strain>
        <tissue evidence="5">Testis</tissue>
    </source>
</reference>
<comment type="caution">
    <text evidence="5">The sequence shown here is derived from an EMBL/GenBank/DDBJ whole genome shotgun (WGS) entry which is preliminary data.</text>
</comment>
<dbReference type="PANTHER" id="PTHR23080">
    <property type="entry name" value="THAP DOMAIN PROTEIN"/>
    <property type="match status" value="1"/>
</dbReference>
<protein>
    <recommendedName>
        <fullName evidence="7">DDE Tnp4 domain-containing protein</fullName>
    </recommendedName>
</protein>
<feature type="domain" description="DDE Tnp4" evidence="3">
    <location>
        <begin position="126"/>
        <end position="282"/>
    </location>
</feature>
<dbReference type="InterPro" id="IPR027805">
    <property type="entry name" value="Transposase_HTH_dom"/>
</dbReference>
<comment type="cofactor">
    <cofactor evidence="1">
        <name>a divalent metal cation</name>
        <dbReference type="ChEBI" id="CHEBI:60240"/>
    </cofactor>
</comment>
<dbReference type="EMBL" id="JAGEUA010000008">
    <property type="protein sequence ID" value="KAL0968754.1"/>
    <property type="molecule type" value="Genomic_DNA"/>
</dbReference>
<feature type="domain" description="Transposase Helix-turn-helix" evidence="4">
    <location>
        <begin position="47"/>
        <end position="96"/>
    </location>
</feature>
<evidence type="ECO:0000259" key="3">
    <source>
        <dbReference type="Pfam" id="PF13359"/>
    </source>
</evidence>